<accession>A0ABY7QWB3</accession>
<sequence>MKQSYERASEGTSRWHCPFVVGENVLRWHCAHSLSAGHKTRRRHGEKRLKNLKTFVIN</sequence>
<proteinExistence type="predicted"/>
<protein>
    <submittedName>
        <fullName evidence="1">Uncharacterized protein</fullName>
    </submittedName>
</protein>
<reference evidence="1 2" key="1">
    <citation type="submission" date="2023-01" db="EMBL/GenBank/DDBJ databases">
        <authorList>
            <person name="Lee S.H."/>
            <person name="Jung H.S."/>
            <person name="Yun J.U."/>
        </authorList>
    </citation>
    <scope>NUCLEOTIDE SEQUENCE [LARGE SCALE GENOMIC DNA]</scope>
    <source>
        <strain evidence="1 2">CBA3646</strain>
    </source>
</reference>
<evidence type="ECO:0000313" key="2">
    <source>
        <dbReference type="Proteomes" id="UP001210339"/>
    </source>
</evidence>
<keyword evidence="2" id="KW-1185">Reference proteome</keyword>
<organism evidence="1 2">
    <name type="scientific">Peptoniphilus equinus</name>
    <dbReference type="NCBI Taxonomy" id="3016343"/>
    <lineage>
        <taxon>Bacteria</taxon>
        <taxon>Bacillati</taxon>
        <taxon>Bacillota</taxon>
        <taxon>Tissierellia</taxon>
        <taxon>Tissierellales</taxon>
        <taxon>Peptoniphilaceae</taxon>
        <taxon>Peptoniphilus</taxon>
    </lineage>
</organism>
<gene>
    <name evidence="1" type="ORF">O6R05_02070</name>
</gene>
<dbReference type="RefSeq" id="WP_271191881.1">
    <property type="nucleotide sequence ID" value="NZ_CP115667.1"/>
</dbReference>
<name>A0ABY7QWB3_9FIRM</name>
<dbReference type="Proteomes" id="UP001210339">
    <property type="component" value="Chromosome"/>
</dbReference>
<dbReference type="EMBL" id="CP115667">
    <property type="protein sequence ID" value="WBW50350.1"/>
    <property type="molecule type" value="Genomic_DNA"/>
</dbReference>
<evidence type="ECO:0000313" key="1">
    <source>
        <dbReference type="EMBL" id="WBW50350.1"/>
    </source>
</evidence>